<dbReference type="PANTHER" id="PTHR43661">
    <property type="entry name" value="D-XYLONATE DEHYDRATASE"/>
    <property type="match status" value="1"/>
</dbReference>
<feature type="domain" description="Dihydroxy-acid/6-phosphogluconate dehydratase N-terminal" evidence="6">
    <location>
        <begin position="41"/>
        <end position="356"/>
    </location>
</feature>
<keyword evidence="3" id="KW-0408">Iron</keyword>
<dbReference type="GO" id="GO:0005829">
    <property type="term" value="C:cytosol"/>
    <property type="evidence" value="ECO:0007669"/>
    <property type="project" value="TreeGrafter"/>
</dbReference>
<dbReference type="Pfam" id="PF24877">
    <property type="entry name" value="ILV_EDD_C"/>
    <property type="match status" value="1"/>
</dbReference>
<dbReference type="InterPro" id="IPR000581">
    <property type="entry name" value="ILV_EDD_N"/>
</dbReference>
<evidence type="ECO:0000256" key="4">
    <source>
        <dbReference type="ARBA" id="ARBA00023014"/>
    </source>
</evidence>
<dbReference type="SUPFAM" id="SSF143975">
    <property type="entry name" value="IlvD/EDD N-terminal domain-like"/>
    <property type="match status" value="1"/>
</dbReference>
<keyword evidence="4" id="KW-0411">Iron-sulfur</keyword>
<dbReference type="FunFam" id="3.50.30.80:FF:000001">
    <property type="entry name" value="Dihydroxy-acid dehydratase"/>
    <property type="match status" value="1"/>
</dbReference>
<feature type="domain" description="Dihydroxy-acid/6-phosphogluconate dehydratase C-terminal" evidence="7">
    <location>
        <begin position="370"/>
        <end position="560"/>
    </location>
</feature>
<sequence length="575" mass="61101">MTDHSQKKLNLRSNFEPGSTRWAVRRAQWLAMGIPEEDFEKPKIAIVNTSSKLSVCFQHLDEVTARVDAAIRANGGLPFEVRTAASSDFVTSAGLQGRYLMPTRDLMSFDVEVQIEGAELDGMILLSSCDKTTPAHLMAAARLNIPSIVIACGYQLGSACGEKHIDIETLYNSVGSYKAGDIDLDRLTELSRFAIQGPGVCAGLATANSMHILAEALGMTLPGNSPIRAGSERLYGLCDAAGKRIVEMVLEDLRPRQVLTAAAFRNAIRVAVALGTSVNVVRHLAAVAHEAELELDVTAEVERISSEVPLIAQIRPNGSTRIEDFEAAGGCRAAMKALAAILDREAMTVSGRTVGDITDASPDPDSPYLATLDSPCSDEPGLTIVRGSLAPLGAVVKIAAVPVHIRKFDGRARVFENEAEAIERLNPRHPECISSGEVVVLRMMGPKGGPGTVFAASFMAALQGTGLAGEVAVVTDGELSGLNSGITIGQVMPEAAEGGPLAYVRDADTIAIDLNRRVVDLLVDHDEMTRRISQPLSLPPSRKGWLAVYRATVGPLSRGAVVGDVSVVEDARNAR</sequence>
<name>A0A8E3B0X2_RHILI</name>
<dbReference type="AlphaFoldDB" id="A0A8E3B0X2"/>
<evidence type="ECO:0000256" key="5">
    <source>
        <dbReference type="ARBA" id="ARBA00023239"/>
    </source>
</evidence>
<dbReference type="PROSITE" id="PS00886">
    <property type="entry name" value="ILVD_EDD_1"/>
    <property type="match status" value="1"/>
</dbReference>
<dbReference type="SUPFAM" id="SSF52016">
    <property type="entry name" value="LeuD/IlvD-like"/>
    <property type="match status" value="1"/>
</dbReference>
<protein>
    <submittedName>
        <fullName evidence="8">Dihydroxyacid dehydratase</fullName>
    </submittedName>
</protein>
<dbReference type="GO" id="GO:0051536">
    <property type="term" value="F:iron-sulfur cluster binding"/>
    <property type="evidence" value="ECO:0007669"/>
    <property type="project" value="UniProtKB-KW"/>
</dbReference>
<accession>A0A8E3B0X2</accession>
<reference evidence="8 9" key="1">
    <citation type="submission" date="2018-05" db="EMBL/GenBank/DDBJ databases">
        <title>Genomic Encyclopedia of Type Strains, Phase IV (KMG-IV): sequencing the most valuable type-strain genomes for metagenomic binning, comparative biology and taxonomic classification.</title>
        <authorList>
            <person name="Goeker M."/>
        </authorList>
    </citation>
    <scope>NUCLEOTIDE SEQUENCE [LARGE SCALE GENOMIC DNA]</scope>
    <source>
        <strain evidence="8 9">DSM 2626</strain>
    </source>
</reference>
<dbReference type="InterPro" id="IPR042096">
    <property type="entry name" value="Dihydro-acid_dehy_C"/>
</dbReference>
<evidence type="ECO:0000256" key="1">
    <source>
        <dbReference type="ARBA" id="ARBA00006486"/>
    </source>
</evidence>
<dbReference type="Pfam" id="PF00920">
    <property type="entry name" value="ILVD_EDD_N"/>
    <property type="match status" value="1"/>
</dbReference>
<dbReference type="Gene3D" id="3.50.30.80">
    <property type="entry name" value="IlvD/EDD C-terminal domain-like"/>
    <property type="match status" value="1"/>
</dbReference>
<keyword evidence="2" id="KW-0479">Metal-binding</keyword>
<dbReference type="InterPro" id="IPR037237">
    <property type="entry name" value="IlvD/EDD_N"/>
</dbReference>
<dbReference type="PANTHER" id="PTHR43661:SF3">
    <property type="entry name" value="D-XYLONATE DEHYDRATASE YAGF-RELATED"/>
    <property type="match status" value="1"/>
</dbReference>
<organism evidence="8 9">
    <name type="scientific">Rhizobium loti</name>
    <name type="common">Mesorhizobium loti</name>
    <dbReference type="NCBI Taxonomy" id="381"/>
    <lineage>
        <taxon>Bacteria</taxon>
        <taxon>Pseudomonadati</taxon>
        <taxon>Pseudomonadota</taxon>
        <taxon>Alphaproteobacteria</taxon>
        <taxon>Hyphomicrobiales</taxon>
        <taxon>Phyllobacteriaceae</taxon>
        <taxon>Mesorhizobium</taxon>
    </lineage>
</organism>
<evidence type="ECO:0000256" key="3">
    <source>
        <dbReference type="ARBA" id="ARBA00023004"/>
    </source>
</evidence>
<evidence type="ECO:0000313" key="9">
    <source>
        <dbReference type="Proteomes" id="UP000245631"/>
    </source>
</evidence>
<evidence type="ECO:0000259" key="7">
    <source>
        <dbReference type="Pfam" id="PF24877"/>
    </source>
</evidence>
<dbReference type="GO" id="GO:0016836">
    <property type="term" value="F:hydro-lyase activity"/>
    <property type="evidence" value="ECO:0007669"/>
    <property type="project" value="TreeGrafter"/>
</dbReference>
<dbReference type="InterPro" id="IPR056740">
    <property type="entry name" value="ILV_EDD_C"/>
</dbReference>
<dbReference type="EMBL" id="QGGH01000030">
    <property type="protein sequence ID" value="PWJ84722.1"/>
    <property type="molecule type" value="Genomic_DNA"/>
</dbReference>
<proteinExistence type="inferred from homology"/>
<keyword evidence="5" id="KW-0456">Lyase</keyword>
<dbReference type="Proteomes" id="UP000245631">
    <property type="component" value="Unassembled WGS sequence"/>
</dbReference>
<comment type="caution">
    <text evidence="8">The sequence shown here is derived from an EMBL/GenBank/DDBJ whole genome shotgun (WGS) entry which is preliminary data.</text>
</comment>
<evidence type="ECO:0000313" key="8">
    <source>
        <dbReference type="EMBL" id="PWJ84722.1"/>
    </source>
</evidence>
<gene>
    <name evidence="8" type="ORF">C8D77_1303</name>
</gene>
<evidence type="ECO:0000259" key="6">
    <source>
        <dbReference type="Pfam" id="PF00920"/>
    </source>
</evidence>
<dbReference type="InterPro" id="IPR020558">
    <property type="entry name" value="DiOHA_6PGluconate_deHydtase_CS"/>
</dbReference>
<comment type="similarity">
    <text evidence="1">Belongs to the IlvD/Edd family.</text>
</comment>
<evidence type="ECO:0000256" key="2">
    <source>
        <dbReference type="ARBA" id="ARBA00022723"/>
    </source>
</evidence>
<dbReference type="GO" id="GO:0046872">
    <property type="term" value="F:metal ion binding"/>
    <property type="evidence" value="ECO:0007669"/>
    <property type="project" value="UniProtKB-KW"/>
</dbReference>